<organism evidence="2 3">
    <name type="scientific">Vanrija pseudolonga</name>
    <dbReference type="NCBI Taxonomy" id="143232"/>
    <lineage>
        <taxon>Eukaryota</taxon>
        <taxon>Fungi</taxon>
        <taxon>Dikarya</taxon>
        <taxon>Basidiomycota</taxon>
        <taxon>Agaricomycotina</taxon>
        <taxon>Tremellomycetes</taxon>
        <taxon>Trichosporonales</taxon>
        <taxon>Trichosporonaceae</taxon>
        <taxon>Vanrija</taxon>
    </lineage>
</organism>
<dbReference type="SUPFAM" id="SSF50729">
    <property type="entry name" value="PH domain-like"/>
    <property type="match status" value="1"/>
</dbReference>
<dbReference type="RefSeq" id="XP_062630996.1">
    <property type="nucleotide sequence ID" value="XM_062775012.1"/>
</dbReference>
<dbReference type="SUPFAM" id="SSF57850">
    <property type="entry name" value="RING/U-box"/>
    <property type="match status" value="1"/>
</dbReference>
<dbReference type="InterPro" id="IPR036465">
    <property type="entry name" value="vWFA_dom_sf"/>
</dbReference>
<dbReference type="AlphaFoldDB" id="A0AAF0YDY9"/>
<dbReference type="CDD" id="cd13246">
    <property type="entry name" value="PH_Scd1"/>
    <property type="match status" value="1"/>
</dbReference>
<dbReference type="Gene3D" id="2.30.29.30">
    <property type="entry name" value="Pleckstrin-homology domain (PH domain)/Phosphotyrosine-binding domain (PTB)"/>
    <property type="match status" value="1"/>
</dbReference>
<dbReference type="InterPro" id="IPR033511">
    <property type="entry name" value="Cdc24/Scd1_PH_dom"/>
</dbReference>
<dbReference type="Pfam" id="PF15411">
    <property type="entry name" value="PH_10"/>
    <property type="match status" value="1"/>
</dbReference>
<dbReference type="Proteomes" id="UP000827549">
    <property type="component" value="Chromosome 6"/>
</dbReference>
<dbReference type="EMBL" id="CP086719">
    <property type="protein sequence ID" value="WOO84970.1"/>
    <property type="molecule type" value="Genomic_DNA"/>
</dbReference>
<protein>
    <submittedName>
        <fullName evidence="2">Rho guanine nucleotide exchange factor scd1</fullName>
    </submittedName>
</protein>
<reference evidence="2" key="1">
    <citation type="submission" date="2023-10" db="EMBL/GenBank/DDBJ databases">
        <authorList>
            <person name="Noh H."/>
        </authorList>
    </citation>
    <scope>NUCLEOTIDE SEQUENCE</scope>
    <source>
        <strain evidence="2">DUCC4014</strain>
    </source>
</reference>
<dbReference type="PANTHER" id="PTHR10579">
    <property type="entry name" value="CALCIUM-ACTIVATED CHLORIDE CHANNEL REGULATOR"/>
    <property type="match status" value="1"/>
</dbReference>
<dbReference type="InterPro" id="IPR051266">
    <property type="entry name" value="CLCR"/>
</dbReference>
<dbReference type="SUPFAM" id="SSF53300">
    <property type="entry name" value="vWA-like"/>
    <property type="match status" value="1"/>
</dbReference>
<dbReference type="PANTHER" id="PTHR10579:SF43">
    <property type="entry name" value="ZINC FINGER (C3HC4-TYPE RING FINGER) FAMILY PROTEIN"/>
    <property type="match status" value="1"/>
</dbReference>
<sequence>MLHGSESDTTGRSVPSLYESFKMAAVATPAHQVTLVSAEDEHGEEECPICCESLSFTYRLPGEKPHVVPECGHALHEECFVTVYGKVLPSGSSRNIGVCGVCRQPMRVSGTGGERSMGKNKLAALMGGENASGLPVMGNGRPTSVHGAEHLDGNGDDGVEPVQQQGAGLPSRMQDQHVKVVIPRISILSEYASVRRVNNGKQMVTAMVSIDIPPAADRSKYAARTLTPPLPSPPSAASFHDALASQPLSQPLSPKLPSPFTHVVADLRRRLENYKSHGIDTLGPLRLFDILKVRKGTFQKDFHIYLFQEALICVSEERKSGIRNMFHGSSKSNGDSHRTVLKLRGRIYLRHVHHVVDASTKKELSIALTMETEQEGIDSFMLSFSDRSSHEMWKTTVTRLVEEANNPVPPSHIVTGGPGKVAKLMGPPPPGVRAPTVNSGVNLSPVPVPASLHEDIPVCPITCLGDLAYHTPLARQHTPVDLVIALSTPSHPTPISGGGANGLPLKTRLMRTALQFVLACMGPKDRVAFVATELGTQGVVRKTPLLNATHHDSRKRLEAFVDGLGIGKIDDDEFEVEITKDERPDVVTAVNVALDVILQRKVKNPLCGFVLISDTAEQIKRSQMDLVTARLDAAKVPVHTFGYGKAHDPSPLWMISNHTHGTYTFVKEWYHLRDALAGAIGGIMSIALTSMKLRLTCQDNDFRVTKVSGTSQAVISTSGKDIDIDLHEVRHGERREILIEMELDCGPGGEGSEEQGDDGVSLNRHQSMVSSGGSLRSRPSLNVHNINGLGGALDALAMSDPSVIQSVVSRSTYPEGVVEEVPVVEVDCSFHDPLAGRSAARLAHPVLLALPVLPPSAAPSTSSSEPSIVRRRMELLASDMITRALLIASRKNFGHATRILRETKRIIETIADSTRQNMPSPAEARSRFEIATVLAVDGLASTIQDVDMFLDGLEVSKEMFEMDHRNYAAQQAVILRTQQSWTNRTPTELHYATQDVKDLIQASSDYSPRT</sequence>
<evidence type="ECO:0000313" key="3">
    <source>
        <dbReference type="Proteomes" id="UP000827549"/>
    </source>
</evidence>
<dbReference type="Gene3D" id="3.30.40.10">
    <property type="entry name" value="Zinc/RING finger domain, C3HC4 (zinc finger)"/>
    <property type="match status" value="1"/>
</dbReference>
<name>A0AAF0YDY9_9TREE</name>
<evidence type="ECO:0000256" key="1">
    <source>
        <dbReference type="SAM" id="MobiDB-lite"/>
    </source>
</evidence>
<gene>
    <name evidence="2" type="primary">scd1_1</name>
    <name evidence="2" type="ORF">LOC62_06G008476</name>
</gene>
<accession>A0AAF0YDY9</accession>
<feature type="region of interest" description="Disordered" evidence="1">
    <location>
        <begin position="744"/>
        <end position="776"/>
    </location>
</feature>
<evidence type="ECO:0000313" key="2">
    <source>
        <dbReference type="EMBL" id="WOO84970.1"/>
    </source>
</evidence>
<dbReference type="InterPro" id="IPR011993">
    <property type="entry name" value="PH-like_dom_sf"/>
</dbReference>
<dbReference type="GeneID" id="87811642"/>
<dbReference type="GO" id="GO:0005085">
    <property type="term" value="F:guanyl-nucleotide exchange factor activity"/>
    <property type="evidence" value="ECO:0007669"/>
    <property type="project" value="InterPro"/>
</dbReference>
<proteinExistence type="predicted"/>
<keyword evidence="3" id="KW-1185">Reference proteome</keyword>
<dbReference type="Gene3D" id="3.40.50.410">
    <property type="entry name" value="von Willebrand factor, type A domain"/>
    <property type="match status" value="1"/>
</dbReference>
<dbReference type="InterPro" id="IPR013083">
    <property type="entry name" value="Znf_RING/FYVE/PHD"/>
</dbReference>